<keyword evidence="9" id="KW-1185">Reference proteome</keyword>
<proteinExistence type="predicted"/>
<sequence length="678" mass="75833">MTDPPALTNKQRRRQLIRNQTSRDAVPVLQNALPRTLLVEEFVQARLNEIDELQRAMTNAISTKRVFQELPRHLRRRAASHNIYRLPVRLRRAARAEAEQSGDNRPKKVHRRERRRPSKIVADHQQRSDKHQWLETHLWHAKRMHMANMWKYRVALSPTDKGQRATYKASQHFATLFDASATSCIQLDGPEDGIVQILSSMIPSPLKVNIGRRRSAMLYEPGRYPRAAIGPCQFLWRVCTAPSEPKSLWIWLHPAISKFVTNLLAQQFAATPVTVSPTDLLLFELTGTRCQSVLSNVLRPSDECRESHASKWRSLSMVRSQACLPSGVCLGLEVIDPRTFSTGQHFEVCYPSDCDNRLSGDAESAVVEWTSELGGSSLWDRESREAASRSISNQAGPKRSVPVMVVQRQDGSCSGWDVIVPKSWGMPFWKAMVFAGARAIGLDDRGNILFEHGLPCFPDDFPDTVAGDMLATHRETVLRGKYERTPPAKRVNYAVNRISSAFRPDWSQTGVTCEAITGRAEELLDVSTAPEESPASFYVIRDAGVIDKLSNGHHSDIVVDPAALCRVRVVTQKRGVPMDNALICAPNEGDGRLMTSGSVLEEPRQVGAGPSRTVIGIVNAGRFTMAMGCGVGYGFASVARIVGLPNRDNRTRRWPIWIRNVNSRQYLGAWIDIAEHSE</sequence>
<evidence type="ECO:0000256" key="4">
    <source>
        <dbReference type="SAM" id="MobiDB-lite"/>
    </source>
</evidence>
<dbReference type="PANTHER" id="PTHR22731:SF3">
    <property type="entry name" value="RIBONUCLEASES P_MRP PROTEIN SUBUNIT POP1"/>
    <property type="match status" value="1"/>
</dbReference>
<feature type="compositionally biased region" description="Basic residues" evidence="4">
    <location>
        <begin position="107"/>
        <end position="118"/>
    </location>
</feature>
<dbReference type="GO" id="GO:0001682">
    <property type="term" value="P:tRNA 5'-leader removal"/>
    <property type="evidence" value="ECO:0007669"/>
    <property type="project" value="InterPro"/>
</dbReference>
<evidence type="ECO:0000256" key="2">
    <source>
        <dbReference type="ARBA" id="ARBA00022694"/>
    </source>
</evidence>
<reference evidence="8" key="1">
    <citation type="submission" date="2015-02" db="EMBL/GenBank/DDBJ databases">
        <authorList>
            <person name="Chooi Y.-H."/>
        </authorList>
    </citation>
    <scope>NUCLEOTIDE SEQUENCE [LARGE SCALE GENOMIC DNA]</scope>
    <source>
        <strain evidence="8">E3</strain>
    </source>
</reference>
<evidence type="ECO:0000256" key="3">
    <source>
        <dbReference type="ARBA" id="ARBA00023242"/>
    </source>
</evidence>
<keyword evidence="3" id="KW-0539">Nucleus</keyword>
<dbReference type="SUPFAM" id="SSF103025">
    <property type="entry name" value="Folate-binding domain"/>
    <property type="match status" value="1"/>
</dbReference>
<gene>
    <name evidence="8" type="ORF">PBRA_001591</name>
</gene>
<feature type="compositionally biased region" description="Basic and acidic residues" evidence="4">
    <location>
        <begin position="95"/>
        <end position="106"/>
    </location>
</feature>
<dbReference type="OrthoDB" id="442863at2759"/>
<evidence type="ECO:0000259" key="5">
    <source>
        <dbReference type="Pfam" id="PF06978"/>
    </source>
</evidence>
<dbReference type="STRING" id="37360.A0A0G4IZ36"/>
<dbReference type="Pfam" id="PF08170">
    <property type="entry name" value="POPLD"/>
    <property type="match status" value="1"/>
</dbReference>
<accession>A0A0G4IZ36</accession>
<name>A0A0G4IZ36_PLABS</name>
<dbReference type="Pfam" id="PF06978">
    <property type="entry name" value="POP1_N"/>
    <property type="match status" value="1"/>
</dbReference>
<dbReference type="GO" id="GO:0005655">
    <property type="term" value="C:nucleolar ribonuclease P complex"/>
    <property type="evidence" value="ECO:0007669"/>
    <property type="project" value="InterPro"/>
</dbReference>
<feature type="domain" description="POPLD" evidence="6">
    <location>
        <begin position="415"/>
        <end position="506"/>
    </location>
</feature>
<comment type="subcellular location">
    <subcellularLocation>
        <location evidence="1">Nucleus</location>
    </subcellularLocation>
</comment>
<dbReference type="EMBL" id="CDSF01000101">
    <property type="protein sequence ID" value="CEP00537.1"/>
    <property type="molecule type" value="Genomic_DNA"/>
</dbReference>
<dbReference type="PANTHER" id="PTHR22731">
    <property type="entry name" value="RIBONUCLEASES P/MRP PROTEIN SUBUNIT POP1"/>
    <property type="match status" value="1"/>
</dbReference>
<feature type="domain" description="Pop1 N-terminal" evidence="5">
    <location>
        <begin position="42"/>
        <end position="117"/>
    </location>
</feature>
<organism evidence="8 9">
    <name type="scientific">Plasmodiophora brassicae</name>
    <name type="common">Clubroot disease agent</name>
    <dbReference type="NCBI Taxonomy" id="37360"/>
    <lineage>
        <taxon>Eukaryota</taxon>
        <taxon>Sar</taxon>
        <taxon>Rhizaria</taxon>
        <taxon>Endomyxa</taxon>
        <taxon>Phytomyxea</taxon>
        <taxon>Plasmodiophorida</taxon>
        <taxon>Plasmodiophoridae</taxon>
        <taxon>Plasmodiophora</taxon>
    </lineage>
</organism>
<evidence type="ECO:0000259" key="7">
    <source>
        <dbReference type="Pfam" id="PF22770"/>
    </source>
</evidence>
<feature type="region of interest" description="Disordered" evidence="4">
    <location>
        <begin position="95"/>
        <end position="128"/>
    </location>
</feature>
<dbReference type="Pfam" id="PF22770">
    <property type="entry name" value="POP1_C"/>
    <property type="match status" value="1"/>
</dbReference>
<dbReference type="GO" id="GO:0000172">
    <property type="term" value="C:ribonuclease MRP complex"/>
    <property type="evidence" value="ECO:0007669"/>
    <property type="project" value="InterPro"/>
</dbReference>
<evidence type="ECO:0000259" key="6">
    <source>
        <dbReference type="Pfam" id="PF08170"/>
    </source>
</evidence>
<protein>
    <recommendedName>
        <fullName evidence="10">Pop1 N-terminal domain-containing protein</fullName>
    </recommendedName>
</protein>
<evidence type="ECO:0000313" key="8">
    <source>
        <dbReference type="EMBL" id="CEP00537.1"/>
    </source>
</evidence>
<dbReference type="AlphaFoldDB" id="A0A0G4IZ36"/>
<evidence type="ECO:0000313" key="9">
    <source>
        <dbReference type="Proteomes" id="UP000039324"/>
    </source>
</evidence>
<dbReference type="InterPro" id="IPR055079">
    <property type="entry name" value="POP1_C"/>
</dbReference>
<evidence type="ECO:0008006" key="10">
    <source>
        <dbReference type="Google" id="ProtNLM"/>
    </source>
</evidence>
<dbReference type="InterPro" id="IPR012590">
    <property type="entry name" value="POPLD_dom"/>
</dbReference>
<keyword evidence="2" id="KW-0819">tRNA processing</keyword>
<dbReference type="InterPro" id="IPR009723">
    <property type="entry name" value="Pop1_N"/>
</dbReference>
<dbReference type="InterPro" id="IPR039182">
    <property type="entry name" value="Pop1"/>
</dbReference>
<feature type="domain" description="POP1 C-terminal" evidence="7">
    <location>
        <begin position="601"/>
        <end position="673"/>
    </location>
</feature>
<dbReference type="Proteomes" id="UP000039324">
    <property type="component" value="Unassembled WGS sequence"/>
</dbReference>
<evidence type="ECO:0000256" key="1">
    <source>
        <dbReference type="ARBA" id="ARBA00004123"/>
    </source>
</evidence>
<dbReference type="OMA" id="RRTMSHN"/>